<protein>
    <recommendedName>
        <fullName evidence="1">F-box domain-containing protein</fullName>
    </recommendedName>
</protein>
<evidence type="ECO:0000259" key="1">
    <source>
        <dbReference type="PROSITE" id="PS50181"/>
    </source>
</evidence>
<proteinExistence type="predicted"/>
<dbReference type="Pfam" id="PF12937">
    <property type="entry name" value="F-box-like"/>
    <property type="match status" value="1"/>
</dbReference>
<comment type="caution">
    <text evidence="2">The sequence shown here is derived from an EMBL/GenBank/DDBJ whole genome shotgun (WGS) entry which is preliminary data.</text>
</comment>
<dbReference type="Gene3D" id="1.20.1280.50">
    <property type="match status" value="1"/>
</dbReference>
<dbReference type="EMBL" id="JAACJJ010000059">
    <property type="protein sequence ID" value="KAF5309391.1"/>
    <property type="molecule type" value="Genomic_DNA"/>
</dbReference>
<dbReference type="OrthoDB" id="2884925at2759"/>
<gene>
    <name evidence="2" type="ORF">D9619_012296</name>
</gene>
<dbReference type="SUPFAM" id="SSF52047">
    <property type="entry name" value="RNI-like"/>
    <property type="match status" value="1"/>
</dbReference>
<evidence type="ECO:0000313" key="2">
    <source>
        <dbReference type="EMBL" id="KAF5309391.1"/>
    </source>
</evidence>
<name>A0A8H5ARJ5_9AGAR</name>
<dbReference type="InterPro" id="IPR001810">
    <property type="entry name" value="F-box_dom"/>
</dbReference>
<feature type="domain" description="F-box" evidence="1">
    <location>
        <begin position="31"/>
        <end position="84"/>
    </location>
</feature>
<dbReference type="PROSITE" id="PS50181">
    <property type="entry name" value="FBOX"/>
    <property type="match status" value="1"/>
</dbReference>
<dbReference type="InterPro" id="IPR032675">
    <property type="entry name" value="LRR_dom_sf"/>
</dbReference>
<reference evidence="2 3" key="1">
    <citation type="journal article" date="2020" name="ISME J.">
        <title>Uncovering the hidden diversity of litter-decomposition mechanisms in mushroom-forming fungi.</title>
        <authorList>
            <person name="Floudas D."/>
            <person name="Bentzer J."/>
            <person name="Ahren D."/>
            <person name="Johansson T."/>
            <person name="Persson P."/>
            <person name="Tunlid A."/>
        </authorList>
    </citation>
    <scope>NUCLEOTIDE SEQUENCE [LARGE SCALE GENOMIC DNA]</scope>
    <source>
        <strain evidence="2 3">CBS 101986</strain>
    </source>
</reference>
<keyword evidence="3" id="KW-1185">Reference proteome</keyword>
<dbReference type="AlphaFoldDB" id="A0A8H5ARJ5"/>
<dbReference type="Proteomes" id="UP000567179">
    <property type="component" value="Unassembled WGS sequence"/>
</dbReference>
<accession>A0A8H5ARJ5</accession>
<dbReference type="Gene3D" id="3.80.10.10">
    <property type="entry name" value="Ribonuclease Inhibitor"/>
    <property type="match status" value="1"/>
</dbReference>
<dbReference type="SUPFAM" id="SSF81383">
    <property type="entry name" value="F-box domain"/>
    <property type="match status" value="1"/>
</dbReference>
<sequence>MDPNEEERLMNEEPLLLKLRSLELKASHNASASISRLPNEMLVAIFMKLKDTYFIPLRHWHQITHVCRHWRRVALEAACLWTKPPTHLHEYTLLMLERSRTSSLCIDLRQTASTATSAAVLDHVRRIGSLSIQQRIEDLDKLQALLSTLKHAESHLIHLDISQYPDLKFKPQEARFRLAPGTLQNLTSLTSLNLRSTSVDWQIFPITTLTTLSLRYTTASDGLSWEQLGAAFSEMILLAKLTIDLTSLQLRSPQMPTMHLPQLRYLDVTKSVSSELLCFLRYAKFPSLQQAYMVCSTDEDDDYVNTNSIPLALLEGGNFGRLNWLILEKQRVALTRTPWTRSLMFEPELVLYLTTNTPMIKDFVTRLPPKIALGVIHLRLHIQLSELEDVSTIFKGLLSVRLLQAYWSESLIRNLKIPLNHSSETSIPLASLTSIELDGYVTQGDPVFDLLDDFRHCLQSRREHGAGIKYLFVEWLETLQQFHLLDKVVEELRVKEIFDAEHEGSD</sequence>
<dbReference type="InterPro" id="IPR036047">
    <property type="entry name" value="F-box-like_dom_sf"/>
</dbReference>
<organism evidence="2 3">
    <name type="scientific">Psilocybe cf. subviscida</name>
    <dbReference type="NCBI Taxonomy" id="2480587"/>
    <lineage>
        <taxon>Eukaryota</taxon>
        <taxon>Fungi</taxon>
        <taxon>Dikarya</taxon>
        <taxon>Basidiomycota</taxon>
        <taxon>Agaricomycotina</taxon>
        <taxon>Agaricomycetes</taxon>
        <taxon>Agaricomycetidae</taxon>
        <taxon>Agaricales</taxon>
        <taxon>Agaricineae</taxon>
        <taxon>Strophariaceae</taxon>
        <taxon>Psilocybe</taxon>
    </lineage>
</organism>
<evidence type="ECO:0000313" key="3">
    <source>
        <dbReference type="Proteomes" id="UP000567179"/>
    </source>
</evidence>